<gene>
    <name evidence="2" type="ORF">CPLU01_08132</name>
</gene>
<evidence type="ECO:0000256" key="1">
    <source>
        <dbReference type="SAM" id="MobiDB-lite"/>
    </source>
</evidence>
<organism evidence="2 3">
    <name type="scientific">Colletotrichum plurivorum</name>
    <dbReference type="NCBI Taxonomy" id="2175906"/>
    <lineage>
        <taxon>Eukaryota</taxon>
        <taxon>Fungi</taxon>
        <taxon>Dikarya</taxon>
        <taxon>Ascomycota</taxon>
        <taxon>Pezizomycotina</taxon>
        <taxon>Sordariomycetes</taxon>
        <taxon>Hypocreomycetidae</taxon>
        <taxon>Glomerellales</taxon>
        <taxon>Glomerellaceae</taxon>
        <taxon>Colletotrichum</taxon>
        <taxon>Colletotrichum orchidearum species complex</taxon>
    </lineage>
</organism>
<sequence>MGERVRLGEVDRGTGEEASDSRRRGPLVSPRLIAGVAWQSGIFACSGLVVLVLGRSVGSDELKADALLSACLSVADCVGRMRRHFAQKCPFPVAAFLSTANKLGATFGVLGAEIRPVPAHFPSILFWGGYGLREPSFGPLNGSQRRPRGAAPAFRGVECAAAVNDSPDDECSEQLFQLSHPVAQPVGESRPCRPYRAVEGVVKIKVKA</sequence>
<comment type="caution">
    <text evidence="2">The sequence shown here is derived from an EMBL/GenBank/DDBJ whole genome shotgun (WGS) entry which is preliminary data.</text>
</comment>
<feature type="region of interest" description="Disordered" evidence="1">
    <location>
        <begin position="1"/>
        <end position="24"/>
    </location>
</feature>
<dbReference type="Proteomes" id="UP000654918">
    <property type="component" value="Unassembled WGS sequence"/>
</dbReference>
<dbReference type="EMBL" id="WIGO01000112">
    <property type="protein sequence ID" value="KAF6829119.1"/>
    <property type="molecule type" value="Genomic_DNA"/>
</dbReference>
<feature type="compositionally biased region" description="Basic and acidic residues" evidence="1">
    <location>
        <begin position="1"/>
        <end position="23"/>
    </location>
</feature>
<proteinExistence type="predicted"/>
<reference evidence="2" key="1">
    <citation type="journal article" date="2020" name="Phytopathology">
        <title>Genome Sequence Resources of Colletotrichum truncatum, C. plurivorum, C. musicola, and C. sojae: Four Species Pathogenic to Soybean (Glycine max).</title>
        <authorList>
            <person name="Rogerio F."/>
            <person name="Boufleur T.R."/>
            <person name="Ciampi-Guillardi M."/>
            <person name="Sukno S.A."/>
            <person name="Thon M.R."/>
            <person name="Massola Junior N.S."/>
            <person name="Baroncelli R."/>
        </authorList>
    </citation>
    <scope>NUCLEOTIDE SEQUENCE</scope>
    <source>
        <strain evidence="2">LFN00145</strain>
    </source>
</reference>
<evidence type="ECO:0000313" key="2">
    <source>
        <dbReference type="EMBL" id="KAF6829119.1"/>
    </source>
</evidence>
<protein>
    <submittedName>
        <fullName evidence="2">Uncharacterized protein</fullName>
    </submittedName>
</protein>
<name>A0A8H6KCL8_9PEZI</name>
<evidence type="ECO:0000313" key="3">
    <source>
        <dbReference type="Proteomes" id="UP000654918"/>
    </source>
</evidence>
<keyword evidence="3" id="KW-1185">Reference proteome</keyword>
<dbReference type="AlphaFoldDB" id="A0A8H6KCL8"/>
<accession>A0A8H6KCL8</accession>